<evidence type="ECO:0000313" key="3">
    <source>
        <dbReference type="Proteomes" id="UP000324629"/>
    </source>
</evidence>
<feature type="region of interest" description="Disordered" evidence="1">
    <location>
        <begin position="1"/>
        <end position="26"/>
    </location>
</feature>
<dbReference type="Proteomes" id="UP000324629">
    <property type="component" value="Unassembled WGS sequence"/>
</dbReference>
<accession>A0A5J4NWM6</accession>
<sequence length="287" mass="31788">MRNLNAFNRTVSSPHLNETNDGRLSQDSGFEAVNHFMFTPNRSASDNNVSDVRKKKVGRTKSVSFGTKSQAYVPISGFSSQSDVYSYYDSPTITETKPKEFNGRNLDRPESAAGRIVIVSGLRTGLGSRRDFSAQSVCGQKCEATSPILPLRFGDVQLTRASSMNNCAVTCNSANYYLSSGAHELRRLGSRNWSRPERGLTRPYGAEMQAAVMTDSPVTRHLSHCRKNLVLYAGSDSIFNRPLRAGEPIYMYVTHMARDGEDRHGSPTSTTSTVSTIRPVRRNGRHH</sequence>
<organism evidence="2 3">
    <name type="scientific">Paragonimus westermani</name>
    <dbReference type="NCBI Taxonomy" id="34504"/>
    <lineage>
        <taxon>Eukaryota</taxon>
        <taxon>Metazoa</taxon>
        <taxon>Spiralia</taxon>
        <taxon>Lophotrochozoa</taxon>
        <taxon>Platyhelminthes</taxon>
        <taxon>Trematoda</taxon>
        <taxon>Digenea</taxon>
        <taxon>Plagiorchiida</taxon>
        <taxon>Troglotremata</taxon>
        <taxon>Troglotrematidae</taxon>
        <taxon>Paragonimus</taxon>
    </lineage>
</organism>
<comment type="caution">
    <text evidence="2">The sequence shown here is derived from an EMBL/GenBank/DDBJ whole genome shotgun (WGS) entry which is preliminary data.</text>
</comment>
<keyword evidence="3" id="KW-1185">Reference proteome</keyword>
<protein>
    <submittedName>
        <fullName evidence="2">Uncharacterized protein</fullName>
    </submittedName>
</protein>
<reference evidence="2 3" key="1">
    <citation type="journal article" date="2019" name="Gigascience">
        <title>Whole-genome sequence of the oriental lung fluke Paragonimus westermani.</title>
        <authorList>
            <person name="Oey H."/>
            <person name="Zakrzewski M."/>
            <person name="Narain K."/>
            <person name="Devi K.R."/>
            <person name="Agatsuma T."/>
            <person name="Nawaratna S."/>
            <person name="Gobert G.N."/>
            <person name="Jones M.K."/>
            <person name="Ragan M.A."/>
            <person name="McManus D.P."/>
            <person name="Krause L."/>
        </authorList>
    </citation>
    <scope>NUCLEOTIDE SEQUENCE [LARGE SCALE GENOMIC DNA]</scope>
    <source>
        <strain evidence="2 3">IND2009</strain>
    </source>
</reference>
<feature type="compositionally biased region" description="Low complexity" evidence="1">
    <location>
        <begin position="266"/>
        <end position="276"/>
    </location>
</feature>
<feature type="region of interest" description="Disordered" evidence="1">
    <location>
        <begin position="259"/>
        <end position="287"/>
    </location>
</feature>
<dbReference type="EMBL" id="QNGE01000659">
    <property type="protein sequence ID" value="KAA3679702.1"/>
    <property type="molecule type" value="Genomic_DNA"/>
</dbReference>
<name>A0A5J4NWM6_9TREM</name>
<gene>
    <name evidence="2" type="ORF">DEA37_0014467</name>
</gene>
<evidence type="ECO:0000313" key="2">
    <source>
        <dbReference type="EMBL" id="KAA3679702.1"/>
    </source>
</evidence>
<dbReference type="AlphaFoldDB" id="A0A5J4NWM6"/>
<evidence type="ECO:0000256" key="1">
    <source>
        <dbReference type="SAM" id="MobiDB-lite"/>
    </source>
</evidence>
<proteinExistence type="predicted"/>